<dbReference type="AlphaFoldDB" id="A0A9R0IYM2"/>
<feature type="domain" description="Zinc finger-XS" evidence="6">
    <location>
        <begin position="43"/>
        <end position="85"/>
    </location>
</feature>
<dbReference type="Proteomes" id="UP000813463">
    <property type="component" value="Chromosome 5"/>
</dbReference>
<evidence type="ECO:0000259" key="5">
    <source>
        <dbReference type="Pfam" id="PF03469"/>
    </source>
</evidence>
<evidence type="ECO:0000256" key="1">
    <source>
        <dbReference type="ARBA" id="ARBA00023054"/>
    </source>
</evidence>
<keyword evidence="7" id="KW-1185">Reference proteome</keyword>
<evidence type="ECO:0000256" key="3">
    <source>
        <dbReference type="SAM" id="Coils"/>
    </source>
</evidence>
<keyword evidence="1 3" id="KW-0175">Coiled coil</keyword>
<dbReference type="InterPro" id="IPR005381">
    <property type="entry name" value="Znf-XS_domain"/>
</dbReference>
<evidence type="ECO:0000313" key="7">
    <source>
        <dbReference type="Proteomes" id="UP000813463"/>
    </source>
</evidence>
<gene>
    <name evidence="8" type="primary">LOC110797284</name>
</gene>
<feature type="coiled-coil region" evidence="3">
    <location>
        <begin position="380"/>
        <end position="456"/>
    </location>
</feature>
<feature type="domain" description="Factor of DNA methylation 1-5/IDN2" evidence="5">
    <location>
        <begin position="496"/>
        <end position="626"/>
    </location>
</feature>
<reference evidence="8" key="2">
    <citation type="submission" date="2025-08" db="UniProtKB">
        <authorList>
            <consortium name="RefSeq"/>
        </authorList>
    </citation>
    <scope>IDENTIFICATION</scope>
    <source>
        <tissue evidence="8">Leaf</tissue>
    </source>
</reference>
<dbReference type="OrthoDB" id="1892195at2759"/>
<reference evidence="7" key="1">
    <citation type="journal article" date="2021" name="Nat. Commun.">
        <title>Genomic analyses provide insights into spinach domestication and the genetic basis of agronomic traits.</title>
        <authorList>
            <person name="Cai X."/>
            <person name="Sun X."/>
            <person name="Xu C."/>
            <person name="Sun H."/>
            <person name="Wang X."/>
            <person name="Ge C."/>
            <person name="Zhang Z."/>
            <person name="Wang Q."/>
            <person name="Fei Z."/>
            <person name="Jiao C."/>
            <person name="Wang Q."/>
        </authorList>
    </citation>
    <scope>NUCLEOTIDE SEQUENCE [LARGE SCALE GENOMIC DNA]</scope>
    <source>
        <strain evidence="7">cv. Varoflay</strain>
    </source>
</reference>
<dbReference type="Pfam" id="PF03469">
    <property type="entry name" value="XH"/>
    <property type="match status" value="1"/>
</dbReference>
<dbReference type="Gene3D" id="3.30.70.2890">
    <property type="entry name" value="XS domain"/>
    <property type="match status" value="1"/>
</dbReference>
<dbReference type="InterPro" id="IPR005380">
    <property type="entry name" value="XS_domain"/>
</dbReference>
<feature type="domain" description="XS" evidence="4">
    <location>
        <begin position="113"/>
        <end position="217"/>
    </location>
</feature>
<evidence type="ECO:0000259" key="4">
    <source>
        <dbReference type="Pfam" id="PF03468"/>
    </source>
</evidence>
<evidence type="ECO:0000256" key="2">
    <source>
        <dbReference type="ARBA" id="ARBA00023158"/>
    </source>
</evidence>
<dbReference type="Pfam" id="PF03468">
    <property type="entry name" value="XS"/>
    <property type="match status" value="1"/>
</dbReference>
<organism evidence="7 8">
    <name type="scientific">Spinacia oleracea</name>
    <name type="common">Spinach</name>
    <dbReference type="NCBI Taxonomy" id="3562"/>
    <lineage>
        <taxon>Eukaryota</taxon>
        <taxon>Viridiplantae</taxon>
        <taxon>Streptophyta</taxon>
        <taxon>Embryophyta</taxon>
        <taxon>Tracheophyta</taxon>
        <taxon>Spermatophyta</taxon>
        <taxon>Magnoliopsida</taxon>
        <taxon>eudicotyledons</taxon>
        <taxon>Gunneridae</taxon>
        <taxon>Pentapetalae</taxon>
        <taxon>Caryophyllales</taxon>
        <taxon>Chenopodiaceae</taxon>
        <taxon>Chenopodioideae</taxon>
        <taxon>Anserineae</taxon>
        <taxon>Spinacia</taxon>
    </lineage>
</organism>
<dbReference type="InterPro" id="IPR005379">
    <property type="entry name" value="FDM1-5/IDN2_XH"/>
</dbReference>
<dbReference type="InterPro" id="IPR038588">
    <property type="entry name" value="XS_domain_sf"/>
</dbReference>
<dbReference type="PANTHER" id="PTHR21596">
    <property type="entry name" value="RIBONUCLEASE P SUBUNIT P38"/>
    <property type="match status" value="1"/>
</dbReference>
<dbReference type="GO" id="GO:0080188">
    <property type="term" value="P:gene silencing by siRNA-directed DNA methylation"/>
    <property type="evidence" value="ECO:0007669"/>
    <property type="project" value="InterPro"/>
</dbReference>
<dbReference type="Pfam" id="PF03470">
    <property type="entry name" value="zf-XS"/>
    <property type="match status" value="1"/>
</dbReference>
<dbReference type="RefSeq" id="XP_021858072.1">
    <property type="nucleotide sequence ID" value="XM_022002380.2"/>
</dbReference>
<feature type="coiled-coil region" evidence="3">
    <location>
        <begin position="306"/>
        <end position="337"/>
    </location>
</feature>
<dbReference type="PANTHER" id="PTHR21596:SF3">
    <property type="entry name" value="FACTOR OF DNA METHYLATION 1-RELATED"/>
    <property type="match status" value="1"/>
</dbReference>
<protein>
    <submittedName>
        <fullName evidence="8">Factor of DNA methylation 2-like</fullName>
    </submittedName>
</protein>
<dbReference type="GeneID" id="110797284"/>
<name>A0A9R0IYM2_SPIOL</name>
<dbReference type="InterPro" id="IPR045177">
    <property type="entry name" value="FDM1-5/IDN2"/>
</dbReference>
<sequence length="627" mass="73059">MKSSSDEDSGISDSEIEEYAEKPYQALRNKTYKVWTVKGNLRCPFCAGKKKQEYALKDLHQHASGVAKGAAHRSAKQKATHLALARYLEVDLGFTPLQTNQPVEAEQQLSEPEEVFCWPWMGIVVNIVDDDSKTDSGFWMNTFSMYRPLGVEVFHNEQEGTANAVVLFEKEMKSHKVSLDFEKSFIADRRSKKEWIANKGDLGSRIYGWRACADDYYSEGQIGEYLRKNTELKTLSDIIQQGKEASRTVVILANEIDVQNQNMIEMESMVSEKSMSMSRMLEEKDELLQTFYSDTQNMQRMAKEHVDRILQEREKMMHELEAKRRELDRRTRELSMREVLTVRERQKLEEEKLQNDERNKALYMASVEQQKADENVLRLVEVQKREQEEALKKILQLEKELDAKQKLQMEIEELRGKLEVTKHLGNDDDISVQMKLKQISDELDEKIEDMNHLEAMNQTLMIRQRQSNDELQPARAELIAGLLEILQSNRTNIGVKRMGEIDEKAFVNECKKRFKGDEVLIKASKGCSFWQEKLKDPAWHPFKITHTDGKTKEEIDEQDEKLTRLKEKWGAEVYNSVKVALLEINEYNPSGRYVVNELWNYKEGRKATVKEVVSYVFKNLKALKRKK</sequence>
<proteinExistence type="predicted"/>
<evidence type="ECO:0000313" key="8">
    <source>
        <dbReference type="RefSeq" id="XP_021858072.1"/>
    </source>
</evidence>
<evidence type="ECO:0000259" key="6">
    <source>
        <dbReference type="Pfam" id="PF03470"/>
    </source>
</evidence>
<dbReference type="KEGG" id="soe:110797284"/>
<keyword evidence="2" id="KW-0943">RNA-mediated gene silencing</keyword>
<accession>A0A9R0IYM2</accession>